<dbReference type="EMBL" id="MT844067">
    <property type="protein sequence ID" value="QOD39983.1"/>
    <property type="molecule type" value="Genomic_DNA"/>
</dbReference>
<gene>
    <name evidence="2" type="primary">calyx/pep-1</name>
    <name evidence="2" type="ORF">H4Q86_020</name>
</gene>
<evidence type="ECO:0000313" key="3">
    <source>
        <dbReference type="Proteomes" id="UP000829694"/>
    </source>
</evidence>
<proteinExistence type="predicted"/>
<name>A0AAE7SXN1_9BBAC</name>
<dbReference type="GeneID" id="80539384"/>
<evidence type="ECO:0000259" key="1">
    <source>
        <dbReference type="Pfam" id="PF04512"/>
    </source>
</evidence>
<dbReference type="GO" id="GO:0019031">
    <property type="term" value="C:viral envelope"/>
    <property type="evidence" value="ECO:0007669"/>
    <property type="project" value="InterPro"/>
</dbReference>
<sequence length="181" mass="20402">MAFIPADSKAYIKPFEGTDVTCLLLDVVEWFGADEIMSILNQNTCSTLRSIPASQKALWKQLEPRISSEKQFITALGVRMLIGRSQNIDFVPPQPPPPCTSVSYYNNTPLDQYPSVNYPASTVCFNQPRFELSKSMHNLGNIFINEAIYDVRAYPELDEINSKINRIYTILLNNNNTTSAT</sequence>
<feature type="domain" description="Baculovirus polyhedron envelope protein PEP N-terminal" evidence="1">
    <location>
        <begin position="16"/>
        <end position="97"/>
    </location>
</feature>
<protein>
    <submittedName>
        <fullName evidence="2">Calyx/pep-1</fullName>
    </submittedName>
</protein>
<dbReference type="GO" id="GO:0005198">
    <property type="term" value="F:structural molecule activity"/>
    <property type="evidence" value="ECO:0007669"/>
    <property type="project" value="InterPro"/>
</dbReference>
<dbReference type="Pfam" id="PF04512">
    <property type="entry name" value="Baculo_PEP_N"/>
    <property type="match status" value="1"/>
</dbReference>
<evidence type="ECO:0000313" key="2">
    <source>
        <dbReference type="EMBL" id="QOD39983.1"/>
    </source>
</evidence>
<dbReference type="Proteomes" id="UP000829694">
    <property type="component" value="Segment"/>
</dbReference>
<dbReference type="RefSeq" id="YP_010800738.1">
    <property type="nucleotide sequence ID" value="NC_076905.1"/>
</dbReference>
<keyword evidence="3" id="KW-1185">Reference proteome</keyword>
<dbReference type="GO" id="GO:0019028">
    <property type="term" value="C:viral capsid"/>
    <property type="evidence" value="ECO:0007669"/>
    <property type="project" value="InterPro"/>
</dbReference>
<organism evidence="2 3">
    <name type="scientific">Matsumuraeses phaseoli granulovirus</name>
    <dbReference type="NCBI Taxonomy" id="2760664"/>
    <lineage>
        <taxon>Viruses</taxon>
        <taxon>Viruses incertae sedis</taxon>
        <taxon>Naldaviricetes</taxon>
        <taxon>Lefavirales</taxon>
        <taxon>Baculoviridae</taxon>
        <taxon>Betabaculovirus</taxon>
        <taxon>Betabaculovirus maphaseoli</taxon>
    </lineage>
</organism>
<dbReference type="KEGG" id="vg:80539384"/>
<accession>A0AAE7SXN1</accession>
<dbReference type="InterPro" id="IPR007600">
    <property type="entry name" value="Baculo_PEP_N"/>
</dbReference>
<reference evidence="2" key="1">
    <citation type="journal article" date="2020" name="Viruses">
        <title>Genome Analysis of a Novel Clade b Betabaculovirus Isolated from the Legume Pest Matsumuraeses phaseoli (Lepidoptera: Tortricidae).</title>
        <authorList>
            <person name="Shu R."/>
            <person name="Meng Q."/>
            <person name="Miao L."/>
            <person name="Liang H."/>
            <person name="Chen J."/>
            <person name="Xu Y."/>
            <person name="Cheng L."/>
            <person name="Jin W."/>
            <person name="Qin Q."/>
            <person name="Zhang H."/>
        </authorList>
    </citation>
    <scope>NUCLEOTIDE SEQUENCE</scope>
    <source>
        <strain evidence="2">IOZ01</strain>
    </source>
</reference>